<feature type="compositionally biased region" description="Acidic residues" evidence="1">
    <location>
        <begin position="240"/>
        <end position="255"/>
    </location>
</feature>
<dbReference type="OrthoDB" id="3269282at2759"/>
<feature type="compositionally biased region" description="Basic and acidic residues" evidence="1">
    <location>
        <begin position="55"/>
        <end position="68"/>
    </location>
</feature>
<accession>M2RRH5</accession>
<dbReference type="EMBL" id="KB445791">
    <property type="protein sequence ID" value="EMD41476.1"/>
    <property type="molecule type" value="Genomic_DNA"/>
</dbReference>
<sequence>MDFVAEQRVRFEEQCVLIPDPAPSSRMPRLVTKSYSLPLWRRKGQEALSPTDPDTDAKPESREDEHVVLRVSVPSITRKAQSPTRTLSLHQPLTPCLIHSPHPHPHPHPHAPSPDSCASPSLPGPRTPRARRPSQSSPPTSPSPTLSAASPRALRTTVPLRACCPDCFRALERCAQAGERWEERFSRGARRRRSASVDAGAQHAAHAARHRPVRDAMPGFDKIVAVDEVERVRRARGADVDGEEDGAMEAGTEVEVEVEVEAETETETETKQSAPALLPSISRRARYDALEFPVTEPDEDLHLPGLSASLSSVPSLAPGSPPFCASLTAELERALSIDESPAPDSSRFAPGLCLSTLSHTSVSCSSSSAAPIPIPMARAPIEPLLGQDECTSPELPPLTPTTSPEDGRAGRDQQRRRRPLNLLGPASFLRASTEMLRGVNFMGSSSGMPLSV</sequence>
<evidence type="ECO:0000313" key="2">
    <source>
        <dbReference type="EMBL" id="EMD41476.1"/>
    </source>
</evidence>
<evidence type="ECO:0000313" key="3">
    <source>
        <dbReference type="Proteomes" id="UP000016930"/>
    </source>
</evidence>
<feature type="compositionally biased region" description="Low complexity" evidence="1">
    <location>
        <begin position="133"/>
        <end position="153"/>
    </location>
</feature>
<feature type="region of interest" description="Disordered" evidence="1">
    <location>
        <begin position="39"/>
        <end position="153"/>
    </location>
</feature>
<dbReference type="AlphaFoldDB" id="M2RRH5"/>
<dbReference type="HOGENOM" id="CLU_605492_0_0_1"/>
<evidence type="ECO:0000256" key="1">
    <source>
        <dbReference type="SAM" id="MobiDB-lite"/>
    </source>
</evidence>
<feature type="region of interest" description="Disordered" evidence="1">
    <location>
        <begin position="235"/>
        <end position="255"/>
    </location>
</feature>
<name>M2RRH5_CERS8</name>
<feature type="compositionally biased region" description="Polar residues" evidence="1">
    <location>
        <begin position="74"/>
        <end position="91"/>
    </location>
</feature>
<reference evidence="2 3" key="1">
    <citation type="journal article" date="2012" name="Proc. Natl. Acad. Sci. U.S.A.">
        <title>Comparative genomics of Ceriporiopsis subvermispora and Phanerochaete chrysosporium provide insight into selective ligninolysis.</title>
        <authorList>
            <person name="Fernandez-Fueyo E."/>
            <person name="Ruiz-Duenas F.J."/>
            <person name="Ferreira P."/>
            <person name="Floudas D."/>
            <person name="Hibbett D.S."/>
            <person name="Canessa P."/>
            <person name="Larrondo L.F."/>
            <person name="James T.Y."/>
            <person name="Seelenfreund D."/>
            <person name="Lobos S."/>
            <person name="Polanco R."/>
            <person name="Tello M."/>
            <person name="Honda Y."/>
            <person name="Watanabe T."/>
            <person name="Watanabe T."/>
            <person name="Ryu J.S."/>
            <person name="Kubicek C.P."/>
            <person name="Schmoll M."/>
            <person name="Gaskell J."/>
            <person name="Hammel K.E."/>
            <person name="St John F.J."/>
            <person name="Vanden Wymelenberg A."/>
            <person name="Sabat G."/>
            <person name="Splinter BonDurant S."/>
            <person name="Syed K."/>
            <person name="Yadav J.S."/>
            <person name="Doddapaneni H."/>
            <person name="Subramanian V."/>
            <person name="Lavin J.L."/>
            <person name="Oguiza J.A."/>
            <person name="Perez G."/>
            <person name="Pisabarro A.G."/>
            <person name="Ramirez L."/>
            <person name="Santoyo F."/>
            <person name="Master E."/>
            <person name="Coutinho P.M."/>
            <person name="Henrissat B."/>
            <person name="Lombard V."/>
            <person name="Magnuson J.K."/>
            <person name="Kuees U."/>
            <person name="Hori C."/>
            <person name="Igarashi K."/>
            <person name="Samejima M."/>
            <person name="Held B.W."/>
            <person name="Barry K.W."/>
            <person name="LaButti K.M."/>
            <person name="Lapidus A."/>
            <person name="Lindquist E.A."/>
            <person name="Lucas S.M."/>
            <person name="Riley R."/>
            <person name="Salamov A.A."/>
            <person name="Hoffmeister D."/>
            <person name="Schwenk D."/>
            <person name="Hadar Y."/>
            <person name="Yarden O."/>
            <person name="de Vries R.P."/>
            <person name="Wiebenga A."/>
            <person name="Stenlid J."/>
            <person name="Eastwood D."/>
            <person name="Grigoriev I.V."/>
            <person name="Berka R.M."/>
            <person name="Blanchette R.A."/>
            <person name="Kersten P."/>
            <person name="Martinez A.T."/>
            <person name="Vicuna R."/>
            <person name="Cullen D."/>
        </authorList>
    </citation>
    <scope>NUCLEOTIDE SEQUENCE [LARGE SCALE GENOMIC DNA]</scope>
    <source>
        <strain evidence="2 3">B</strain>
    </source>
</reference>
<keyword evidence="3" id="KW-1185">Reference proteome</keyword>
<organism evidence="2 3">
    <name type="scientific">Ceriporiopsis subvermispora (strain B)</name>
    <name type="common">White-rot fungus</name>
    <name type="synonym">Gelatoporia subvermispora</name>
    <dbReference type="NCBI Taxonomy" id="914234"/>
    <lineage>
        <taxon>Eukaryota</taxon>
        <taxon>Fungi</taxon>
        <taxon>Dikarya</taxon>
        <taxon>Basidiomycota</taxon>
        <taxon>Agaricomycotina</taxon>
        <taxon>Agaricomycetes</taxon>
        <taxon>Polyporales</taxon>
        <taxon>Gelatoporiaceae</taxon>
        <taxon>Gelatoporia</taxon>
    </lineage>
</organism>
<dbReference type="STRING" id="914234.M2RRH5"/>
<feature type="region of interest" description="Disordered" evidence="1">
    <location>
        <begin position="386"/>
        <end position="424"/>
    </location>
</feature>
<protein>
    <submittedName>
        <fullName evidence="2">Uncharacterized protein</fullName>
    </submittedName>
</protein>
<gene>
    <name evidence="2" type="ORF">CERSUDRAFT_90043</name>
</gene>
<dbReference type="Proteomes" id="UP000016930">
    <property type="component" value="Unassembled WGS sequence"/>
</dbReference>
<proteinExistence type="predicted"/>